<feature type="region of interest" description="Disordered" evidence="1">
    <location>
        <begin position="108"/>
        <end position="130"/>
    </location>
</feature>
<organism evidence="3 4">
    <name type="scientific">Paludibacterium paludis</name>
    <dbReference type="NCBI Taxonomy" id="1225769"/>
    <lineage>
        <taxon>Bacteria</taxon>
        <taxon>Pseudomonadati</taxon>
        <taxon>Pseudomonadota</taxon>
        <taxon>Betaproteobacteria</taxon>
        <taxon>Neisseriales</taxon>
        <taxon>Chromobacteriaceae</taxon>
        <taxon>Paludibacterium</taxon>
    </lineage>
</organism>
<comment type="caution">
    <text evidence="3">The sequence shown here is derived from an EMBL/GenBank/DDBJ whole genome shotgun (WGS) entry which is preliminary data.</text>
</comment>
<evidence type="ECO:0000259" key="2">
    <source>
        <dbReference type="Pfam" id="PF10135"/>
    </source>
</evidence>
<evidence type="ECO:0000313" key="4">
    <source>
        <dbReference type="Proteomes" id="UP000645257"/>
    </source>
</evidence>
<keyword evidence="4" id="KW-1185">Reference proteome</keyword>
<dbReference type="EMBL" id="BMYX01000001">
    <property type="protein sequence ID" value="GGY04825.1"/>
    <property type="molecule type" value="Genomic_DNA"/>
</dbReference>
<proteinExistence type="predicted"/>
<protein>
    <recommendedName>
        <fullName evidence="2">Flagellar protein FlgJ N-terminal domain-containing protein</fullName>
    </recommendedName>
</protein>
<evidence type="ECO:0000256" key="1">
    <source>
        <dbReference type="SAM" id="MobiDB-lite"/>
    </source>
</evidence>
<dbReference type="AlphaFoldDB" id="A0A918NXG4"/>
<dbReference type="Pfam" id="PF10135">
    <property type="entry name" value="Rod-binding"/>
    <property type="match status" value="1"/>
</dbReference>
<sequence>MELSRSTARNEGAPTAERDLPGAVAPASDTDTKLKRASEDFEAMFIQQLLREMRKSNQTLNGSDSLFHGQTGEEMLDWADQQLSEVLSRQHAFGIANAIVHQLRPPADGNIHVNADGPAVASNTQEHSGS</sequence>
<gene>
    <name evidence="3" type="ORF">GCM10011289_04200</name>
</gene>
<dbReference type="InterPro" id="IPR019301">
    <property type="entry name" value="Flagellar_prot_FlgJ_N"/>
</dbReference>
<feature type="compositionally biased region" description="Polar residues" evidence="1">
    <location>
        <begin position="121"/>
        <end position="130"/>
    </location>
</feature>
<name>A0A918NXG4_9NEIS</name>
<accession>A0A918NXG4</accession>
<dbReference type="RefSeq" id="WP_189530616.1">
    <property type="nucleotide sequence ID" value="NZ_BMYX01000001.1"/>
</dbReference>
<dbReference type="Proteomes" id="UP000645257">
    <property type="component" value="Unassembled WGS sequence"/>
</dbReference>
<reference evidence="3" key="1">
    <citation type="journal article" date="2014" name="Int. J. Syst. Evol. Microbiol.">
        <title>Complete genome sequence of Corynebacterium casei LMG S-19264T (=DSM 44701T), isolated from a smear-ripened cheese.</title>
        <authorList>
            <consortium name="US DOE Joint Genome Institute (JGI-PGF)"/>
            <person name="Walter F."/>
            <person name="Albersmeier A."/>
            <person name="Kalinowski J."/>
            <person name="Ruckert C."/>
        </authorList>
    </citation>
    <scope>NUCLEOTIDE SEQUENCE</scope>
    <source>
        <strain evidence="3">KCTC 32182</strain>
    </source>
</reference>
<reference evidence="3" key="2">
    <citation type="submission" date="2020-09" db="EMBL/GenBank/DDBJ databases">
        <authorList>
            <person name="Sun Q."/>
            <person name="Kim S."/>
        </authorList>
    </citation>
    <scope>NUCLEOTIDE SEQUENCE</scope>
    <source>
        <strain evidence="3">KCTC 32182</strain>
    </source>
</reference>
<evidence type="ECO:0000313" key="3">
    <source>
        <dbReference type="EMBL" id="GGY04825.1"/>
    </source>
</evidence>
<feature type="region of interest" description="Disordered" evidence="1">
    <location>
        <begin position="1"/>
        <end position="33"/>
    </location>
</feature>
<feature type="domain" description="Flagellar protein FlgJ N-terminal" evidence="2">
    <location>
        <begin position="52"/>
        <end position="102"/>
    </location>
</feature>